<evidence type="ECO:0000256" key="4">
    <source>
        <dbReference type="ARBA" id="ARBA00022833"/>
    </source>
</evidence>
<gene>
    <name evidence="8" type="ORF">PARMNEM_LOCUS6704</name>
</gene>
<accession>A0AAV1KRI2</accession>
<protein>
    <recommendedName>
        <fullName evidence="7">C2H2-type domain-containing protein</fullName>
    </recommendedName>
</protein>
<dbReference type="Pfam" id="PF12874">
    <property type="entry name" value="zf-met"/>
    <property type="match status" value="1"/>
</dbReference>
<sequence>MEEFKFCSICLATNVKICVLSESNLTFYYNILESPVNCYQKPYACYECGYHLRKYQEFKEKCNTANNIITQMMKEGATITKKNIQHLDRKQNNLQSKITISPTKIYNDIFQLTNDCKDGEEKFYEEIKSEVYINIETTTFDVAVGSGINVTDIKNEIESDNVEENIKIAECLLKDKNILDKNLQEKQKDITRHQKQYKTKRRKVQTKIEDVVNISRDESQDDSSFSDIDNEPLAKHVSNFKLENEANGREKQHIHSKFDANFFEGYATVVLLTPEEAKQEVLLRKESSNYKHCPFKCELCFRGFEVQATFENHMKKHSLEFGEYECDYCHLRFPKQRTLCKHRLSCHKRKFYCKICPYTCFCTHQAKTHISLHKGKKYPCNECGEDFSMPNSLLMHKRIKHLTECVCDLCGSTFVTQKGLFFHKRLVHRQQENEAKGPRCDYCNVQFSTETAWKRHLVLSSKHKVSNGCEYCGETFANEEDLKSHLKIHSRKQIHRGDVIKVPASCAICDKWLTNRTEYKSHMSTEHPQSELAKRLDAKEQLQCVCEVCGKMFKKQCFLLYHQRKHTGERPYACTECDKTFAFPGALSTHRATHRRGNKHRCDLCGKLFGFKSALNKHVKAHLGIRPHKCSMCDKTFPNPCDVKLHIKYVHYKVPWPKRDRSKRSTVEAPSMIE</sequence>
<dbReference type="PROSITE" id="PS00028">
    <property type="entry name" value="ZINC_FINGER_C2H2_1"/>
    <property type="match status" value="10"/>
</dbReference>
<dbReference type="SMART" id="SM00355">
    <property type="entry name" value="ZnF_C2H2"/>
    <property type="match status" value="12"/>
</dbReference>
<dbReference type="PANTHER" id="PTHR24379">
    <property type="entry name" value="KRAB AND ZINC FINGER DOMAIN-CONTAINING"/>
    <property type="match status" value="1"/>
</dbReference>
<keyword evidence="3 5" id="KW-0863">Zinc-finger</keyword>
<keyword evidence="2" id="KW-0677">Repeat</keyword>
<feature type="domain" description="C2H2-type" evidence="7">
    <location>
        <begin position="378"/>
        <end position="404"/>
    </location>
</feature>
<organism evidence="8 9">
    <name type="scientific">Parnassius mnemosyne</name>
    <name type="common">clouded apollo</name>
    <dbReference type="NCBI Taxonomy" id="213953"/>
    <lineage>
        <taxon>Eukaryota</taxon>
        <taxon>Metazoa</taxon>
        <taxon>Ecdysozoa</taxon>
        <taxon>Arthropoda</taxon>
        <taxon>Hexapoda</taxon>
        <taxon>Insecta</taxon>
        <taxon>Pterygota</taxon>
        <taxon>Neoptera</taxon>
        <taxon>Endopterygota</taxon>
        <taxon>Lepidoptera</taxon>
        <taxon>Glossata</taxon>
        <taxon>Ditrysia</taxon>
        <taxon>Papilionoidea</taxon>
        <taxon>Papilionidae</taxon>
        <taxon>Parnassiinae</taxon>
        <taxon>Parnassini</taxon>
        <taxon>Parnassius</taxon>
        <taxon>Driopa</taxon>
    </lineage>
</organism>
<dbReference type="EMBL" id="CAVLGL010000079">
    <property type="protein sequence ID" value="CAK1585651.1"/>
    <property type="molecule type" value="Genomic_DNA"/>
</dbReference>
<evidence type="ECO:0000313" key="8">
    <source>
        <dbReference type="EMBL" id="CAK1585651.1"/>
    </source>
</evidence>
<feature type="domain" description="C2H2-type" evidence="7">
    <location>
        <begin position="467"/>
        <end position="494"/>
    </location>
</feature>
<feature type="domain" description="C2H2-type" evidence="7">
    <location>
        <begin position="295"/>
        <end position="322"/>
    </location>
</feature>
<dbReference type="PANTHER" id="PTHR24379:SF121">
    <property type="entry name" value="C2H2-TYPE DOMAIN-CONTAINING PROTEIN"/>
    <property type="match status" value="1"/>
</dbReference>
<comment type="caution">
    <text evidence="8">The sequence shown here is derived from an EMBL/GenBank/DDBJ whole genome shotgun (WGS) entry which is preliminary data.</text>
</comment>
<feature type="domain" description="C2H2-type" evidence="7">
    <location>
        <begin position="544"/>
        <end position="571"/>
    </location>
</feature>
<feature type="domain" description="C2H2-type" evidence="7">
    <location>
        <begin position="600"/>
        <end position="627"/>
    </location>
</feature>
<evidence type="ECO:0000313" key="9">
    <source>
        <dbReference type="Proteomes" id="UP001314205"/>
    </source>
</evidence>
<keyword evidence="1" id="KW-0479">Metal-binding</keyword>
<keyword evidence="9" id="KW-1185">Reference proteome</keyword>
<dbReference type="FunFam" id="3.30.160.60:FF:000710">
    <property type="entry name" value="Zinc finger protein 768"/>
    <property type="match status" value="1"/>
</dbReference>
<dbReference type="Pfam" id="PF13912">
    <property type="entry name" value="zf-C2H2_6"/>
    <property type="match status" value="3"/>
</dbReference>
<evidence type="ECO:0000256" key="6">
    <source>
        <dbReference type="SAM" id="Coils"/>
    </source>
</evidence>
<dbReference type="Proteomes" id="UP001314205">
    <property type="component" value="Unassembled WGS sequence"/>
</dbReference>
<keyword evidence="4" id="KW-0862">Zinc</keyword>
<dbReference type="InterPro" id="IPR013087">
    <property type="entry name" value="Znf_C2H2_type"/>
</dbReference>
<evidence type="ECO:0000256" key="3">
    <source>
        <dbReference type="ARBA" id="ARBA00022771"/>
    </source>
</evidence>
<proteinExistence type="predicted"/>
<feature type="domain" description="C2H2-type" evidence="7">
    <location>
        <begin position="628"/>
        <end position="651"/>
    </location>
</feature>
<dbReference type="Gene3D" id="3.30.160.60">
    <property type="entry name" value="Classic Zinc Finger"/>
    <property type="match status" value="7"/>
</dbReference>
<name>A0AAV1KRI2_9NEOP</name>
<keyword evidence="6" id="KW-0175">Coiled coil</keyword>
<reference evidence="8 9" key="1">
    <citation type="submission" date="2023-11" db="EMBL/GenBank/DDBJ databases">
        <authorList>
            <person name="Hedman E."/>
            <person name="Englund M."/>
            <person name="Stromberg M."/>
            <person name="Nyberg Akerstrom W."/>
            <person name="Nylinder S."/>
            <person name="Jareborg N."/>
            <person name="Kallberg Y."/>
            <person name="Kronander E."/>
        </authorList>
    </citation>
    <scope>NUCLEOTIDE SEQUENCE [LARGE SCALE GENOMIC DNA]</scope>
</reference>
<dbReference type="InterPro" id="IPR036236">
    <property type="entry name" value="Znf_C2H2_sf"/>
</dbReference>
<feature type="domain" description="C2H2-type" evidence="7">
    <location>
        <begin position="572"/>
        <end position="599"/>
    </location>
</feature>
<evidence type="ECO:0000256" key="1">
    <source>
        <dbReference type="ARBA" id="ARBA00022723"/>
    </source>
</evidence>
<dbReference type="SUPFAM" id="SSF57667">
    <property type="entry name" value="beta-beta-alpha zinc fingers"/>
    <property type="match status" value="4"/>
</dbReference>
<feature type="coiled-coil region" evidence="6">
    <location>
        <begin position="169"/>
        <end position="203"/>
    </location>
</feature>
<evidence type="ECO:0000256" key="2">
    <source>
        <dbReference type="ARBA" id="ARBA00022737"/>
    </source>
</evidence>
<evidence type="ECO:0000256" key="5">
    <source>
        <dbReference type="PROSITE-ProRule" id="PRU00042"/>
    </source>
</evidence>
<dbReference type="PROSITE" id="PS50157">
    <property type="entry name" value="ZINC_FINGER_C2H2_2"/>
    <property type="match status" value="8"/>
</dbReference>
<dbReference type="Pfam" id="PF00096">
    <property type="entry name" value="zf-C2H2"/>
    <property type="match status" value="4"/>
</dbReference>
<evidence type="ECO:0000259" key="7">
    <source>
        <dbReference type="PROSITE" id="PS50157"/>
    </source>
</evidence>
<dbReference type="AlphaFoldDB" id="A0AAV1KRI2"/>
<dbReference type="GO" id="GO:0008270">
    <property type="term" value="F:zinc ion binding"/>
    <property type="evidence" value="ECO:0007669"/>
    <property type="project" value="UniProtKB-KW"/>
</dbReference>
<feature type="domain" description="C2H2-type" evidence="7">
    <location>
        <begin position="405"/>
        <end position="433"/>
    </location>
</feature>